<dbReference type="WBParaSite" id="BXY_1516000.1">
    <property type="protein sequence ID" value="BXY_1516000.1"/>
    <property type="gene ID" value="BXY_1516000"/>
</dbReference>
<evidence type="ECO:0000256" key="4">
    <source>
        <dbReference type="ARBA" id="ARBA00022837"/>
    </source>
</evidence>
<feature type="binding site" evidence="6">
    <location>
        <position position="297"/>
    </location>
    <ligand>
        <name>Ca(2+)</name>
        <dbReference type="ChEBI" id="CHEBI:29108"/>
    </ligand>
</feature>
<keyword evidence="7" id="KW-0732">Signal</keyword>
<dbReference type="FunFam" id="2.120.10.100:FF:000001">
    <property type="entry name" value="Soluble calcium-activated nucleotidase 1"/>
    <property type="match status" value="1"/>
</dbReference>
<feature type="binding site" evidence="6">
    <location>
        <position position="234"/>
    </location>
    <ligand>
        <name>Ca(2+)</name>
        <dbReference type="ChEBI" id="CHEBI:29108"/>
    </ligand>
</feature>
<dbReference type="EMBL" id="CAJFDI010000003">
    <property type="protein sequence ID" value="CAD5222223.1"/>
    <property type="molecule type" value="Genomic_DNA"/>
</dbReference>
<organism evidence="9 11">
    <name type="scientific">Bursaphelenchus xylophilus</name>
    <name type="common">Pinewood nematode worm</name>
    <name type="synonym">Aphelenchoides xylophilus</name>
    <dbReference type="NCBI Taxonomy" id="6326"/>
    <lineage>
        <taxon>Eukaryota</taxon>
        <taxon>Metazoa</taxon>
        <taxon>Ecdysozoa</taxon>
        <taxon>Nematoda</taxon>
        <taxon>Chromadorea</taxon>
        <taxon>Rhabditida</taxon>
        <taxon>Tylenchina</taxon>
        <taxon>Tylenchomorpha</taxon>
        <taxon>Aphelenchoidea</taxon>
        <taxon>Aphelenchoididae</taxon>
        <taxon>Bursaphelenchus</taxon>
    </lineage>
</organism>
<proteinExistence type="inferred from homology"/>
<keyword evidence="3" id="KW-0378">Hydrolase</keyword>
<feature type="binding site" evidence="6">
    <location>
        <position position="117"/>
    </location>
    <ligand>
        <name>Ca(2+)</name>
        <dbReference type="ChEBI" id="CHEBI:29108"/>
    </ligand>
</feature>
<feature type="chain" id="PRO_5036022237" evidence="7">
    <location>
        <begin position="29"/>
        <end position="357"/>
    </location>
</feature>
<dbReference type="PANTHER" id="PTHR13023:SF3">
    <property type="entry name" value="SOLUBLE CALCIUM-ACTIVATED NUCLEOTIDASE 1"/>
    <property type="match status" value="1"/>
</dbReference>
<protein>
    <submittedName>
        <fullName evidence="8">(pine wood nematode) hypothetical protein</fullName>
    </submittedName>
</protein>
<dbReference type="GO" id="GO:0030166">
    <property type="term" value="P:proteoglycan biosynthetic process"/>
    <property type="evidence" value="ECO:0007669"/>
    <property type="project" value="TreeGrafter"/>
</dbReference>
<dbReference type="SUPFAM" id="SSF101887">
    <property type="entry name" value="Apyrase"/>
    <property type="match status" value="1"/>
</dbReference>
<evidence type="ECO:0000256" key="2">
    <source>
        <dbReference type="ARBA" id="ARBA00022723"/>
    </source>
</evidence>
<evidence type="ECO:0000313" key="8">
    <source>
        <dbReference type="EMBL" id="CAD5222223.1"/>
    </source>
</evidence>
<dbReference type="Gene3D" id="2.120.10.100">
    <property type="entry name" value="Apyrase"/>
    <property type="match status" value="1"/>
</dbReference>
<dbReference type="Proteomes" id="UP000659654">
    <property type="component" value="Unassembled WGS sequence"/>
</dbReference>
<keyword evidence="4 6" id="KW-0106">Calcium</keyword>
<feature type="binding site" evidence="6">
    <location>
        <position position="165"/>
    </location>
    <ligand>
        <name>Ca(2+)</name>
        <dbReference type="ChEBI" id="CHEBI:29108"/>
    </ligand>
</feature>
<dbReference type="InterPro" id="IPR009283">
    <property type="entry name" value="Apyrase"/>
</dbReference>
<evidence type="ECO:0000256" key="5">
    <source>
        <dbReference type="ARBA" id="ARBA00025738"/>
    </source>
</evidence>
<evidence type="ECO:0000256" key="3">
    <source>
        <dbReference type="ARBA" id="ARBA00022801"/>
    </source>
</evidence>
<dbReference type="OrthoDB" id="25028at2759"/>
<evidence type="ECO:0000256" key="6">
    <source>
        <dbReference type="PIRSR" id="PIRSR609283-1"/>
    </source>
</evidence>
<comment type="similarity">
    <text evidence="5">Belongs to the apyrase family.</text>
</comment>
<dbReference type="EMBL" id="CAJFCV020000003">
    <property type="protein sequence ID" value="CAG9109483.1"/>
    <property type="molecule type" value="Genomic_DNA"/>
</dbReference>
<feature type="signal peptide" evidence="7">
    <location>
        <begin position="1"/>
        <end position="28"/>
    </location>
</feature>
<reference evidence="8" key="2">
    <citation type="submission" date="2020-09" db="EMBL/GenBank/DDBJ databases">
        <authorList>
            <person name="Kikuchi T."/>
        </authorList>
    </citation>
    <scope>NUCLEOTIDE SEQUENCE</scope>
    <source>
        <strain evidence="8">Ka4C1</strain>
    </source>
</reference>
<evidence type="ECO:0000313" key="9">
    <source>
        <dbReference type="Proteomes" id="UP000095284"/>
    </source>
</evidence>
<dbReference type="eggNOG" id="KOG4494">
    <property type="taxonomic scope" value="Eukaryota"/>
</dbReference>
<dbReference type="Proteomes" id="UP000095284">
    <property type="component" value="Unplaced"/>
</dbReference>
<evidence type="ECO:0000313" key="10">
    <source>
        <dbReference type="Proteomes" id="UP000659654"/>
    </source>
</evidence>
<dbReference type="PANTHER" id="PTHR13023">
    <property type="entry name" value="APYRASE"/>
    <property type="match status" value="1"/>
</dbReference>
<dbReference type="GO" id="GO:0005509">
    <property type="term" value="F:calcium ion binding"/>
    <property type="evidence" value="ECO:0007669"/>
    <property type="project" value="InterPro"/>
</dbReference>
<dbReference type="InterPro" id="IPR036258">
    <property type="entry name" value="Apyrase_sf"/>
</dbReference>
<comment type="cofactor">
    <cofactor evidence="1 6">
        <name>Ca(2+)</name>
        <dbReference type="ChEBI" id="CHEBI:29108"/>
    </cofactor>
</comment>
<dbReference type="SMR" id="A0A1I7SQ15"/>
<dbReference type="Proteomes" id="UP000582659">
    <property type="component" value="Unassembled WGS sequence"/>
</dbReference>
<accession>A0A1I7SQ15</accession>
<feature type="binding site" evidence="6">
    <location>
        <position position="118"/>
    </location>
    <ligand>
        <name>Ca(2+)</name>
        <dbReference type="ChEBI" id="CHEBI:29108"/>
    </ligand>
</feature>
<sequence length="357" mass="39865">MAGCSSCRNKLVALVGLLSVALYYYTRDTTSTACQDFNSAPLTTPEFKNGGVSHRIVVVTDLDQHSLVQGGKKPTWRSFVHTGTITIKDDKVTVEWDEKEHEIKSQFSMGGRAMELSDLTVFDGKLLSIDDRTGIVYQITSDFKAIPWVFLNDGPGNTSKGLKGEWMTVKDCNLYVGGLGKEWTTTEGVFVNHDPMYIKKVSPKGHLEHVRWVDEYIALRKAAGVVDPGYMIHESAQWSEVHKKWFFLPRRVSENEIYTEATDEFKGSNLLIIASEDFKDITVKPIGEKGTGSRGFSSFQFVPGTNDELIVALKSEEKDGEPVGSYITVFNWKSGKVLLEDTKLRGAFKFEGIAFAF</sequence>
<reference evidence="11" key="1">
    <citation type="submission" date="2016-11" db="UniProtKB">
        <authorList>
            <consortium name="WormBaseParasite"/>
        </authorList>
    </citation>
    <scope>IDENTIFICATION</scope>
</reference>
<feature type="binding site" evidence="6">
    <location>
        <position position="351"/>
    </location>
    <ligand>
        <name>Ca(2+)</name>
        <dbReference type="ChEBI" id="CHEBI:29108"/>
    </ligand>
</feature>
<evidence type="ECO:0000313" key="11">
    <source>
        <dbReference type="WBParaSite" id="BXY_1516000.1"/>
    </source>
</evidence>
<dbReference type="Pfam" id="PF06079">
    <property type="entry name" value="Apyrase"/>
    <property type="match status" value="1"/>
</dbReference>
<keyword evidence="2 6" id="KW-0479">Metal-binding</keyword>
<evidence type="ECO:0000256" key="1">
    <source>
        <dbReference type="ARBA" id="ARBA00001913"/>
    </source>
</evidence>
<dbReference type="GO" id="GO:0045134">
    <property type="term" value="F:UDP phosphatase activity"/>
    <property type="evidence" value="ECO:0007669"/>
    <property type="project" value="TreeGrafter"/>
</dbReference>
<dbReference type="GO" id="GO:0004382">
    <property type="term" value="F:GDP phosphatase activity"/>
    <property type="evidence" value="ECO:0007669"/>
    <property type="project" value="TreeGrafter"/>
</dbReference>
<name>A0A1I7SQ15_BURXY</name>
<evidence type="ECO:0000256" key="7">
    <source>
        <dbReference type="SAM" id="SignalP"/>
    </source>
</evidence>
<keyword evidence="10" id="KW-1185">Reference proteome</keyword>
<gene>
    <name evidence="8" type="ORF">BXYJ_LOCUS7191</name>
</gene>
<dbReference type="AlphaFoldDB" id="A0A1I7SQ15"/>